<dbReference type="GO" id="GO:0008270">
    <property type="term" value="F:zinc ion binding"/>
    <property type="evidence" value="ECO:0007669"/>
    <property type="project" value="InterPro"/>
</dbReference>
<evidence type="ECO:0000256" key="3">
    <source>
        <dbReference type="ARBA" id="ARBA00038412"/>
    </source>
</evidence>
<feature type="domain" description="HNH nuclease" evidence="5">
    <location>
        <begin position="27"/>
        <end position="83"/>
    </location>
</feature>
<dbReference type="Pfam" id="PF01844">
    <property type="entry name" value="HNH"/>
    <property type="match status" value="1"/>
</dbReference>
<keyword evidence="1" id="KW-0540">Nuclease</keyword>
<proteinExistence type="inferred from homology"/>
<organism evidence="6">
    <name type="scientific">Ornithinibacillus sp. 4-3</name>
    <dbReference type="NCBI Taxonomy" id="3231488"/>
    <lineage>
        <taxon>Bacteria</taxon>
        <taxon>Bacillati</taxon>
        <taxon>Bacillota</taxon>
        <taxon>Bacilli</taxon>
        <taxon>Bacillales</taxon>
        <taxon>Bacillaceae</taxon>
        <taxon>Ornithinibacillus</taxon>
    </lineage>
</organism>
<dbReference type="InterPro" id="IPR002711">
    <property type="entry name" value="HNH"/>
</dbReference>
<comment type="similarity">
    <text evidence="3">Belongs to the HNH nuclease family.</text>
</comment>
<evidence type="ECO:0000256" key="2">
    <source>
        <dbReference type="ARBA" id="ARBA00022801"/>
    </source>
</evidence>
<dbReference type="GO" id="GO:0016787">
    <property type="term" value="F:hydrolase activity"/>
    <property type="evidence" value="ECO:0007669"/>
    <property type="project" value="UniProtKB-KW"/>
</dbReference>
<evidence type="ECO:0000313" key="6">
    <source>
        <dbReference type="EMBL" id="XDK31653.1"/>
    </source>
</evidence>
<dbReference type="EMBL" id="CP162599">
    <property type="protein sequence ID" value="XDK31653.1"/>
    <property type="molecule type" value="Genomic_DNA"/>
</dbReference>
<evidence type="ECO:0000256" key="4">
    <source>
        <dbReference type="ARBA" id="ARBA00040194"/>
    </source>
</evidence>
<protein>
    <recommendedName>
        <fullName evidence="4">Putative HNH nuclease YajD</fullName>
    </recommendedName>
</protein>
<dbReference type="Gene3D" id="1.10.30.50">
    <property type="match status" value="1"/>
</dbReference>
<keyword evidence="6" id="KW-0255">Endonuclease</keyword>
<dbReference type="RefSeq" id="WP_368652379.1">
    <property type="nucleotide sequence ID" value="NZ_CP162599.1"/>
</dbReference>
<gene>
    <name evidence="6" type="ORF">AB4Y30_11510</name>
</gene>
<sequence>MNRHQLYNKYKRDQEAKKFYNSKAWEICRTNVLIRDYYLCQECLKNKLIVVYDVVHHIKSRLEYPELALTEDNLICLCHACHNRIENAVETKEKGIKLIEMGANPEII</sequence>
<name>A0AB39HKH8_9BACI</name>
<evidence type="ECO:0000259" key="5">
    <source>
        <dbReference type="SMART" id="SM00507"/>
    </source>
</evidence>
<dbReference type="InterPro" id="IPR003615">
    <property type="entry name" value="HNH_nuc"/>
</dbReference>
<dbReference type="SMART" id="SM00507">
    <property type="entry name" value="HNHc"/>
    <property type="match status" value="1"/>
</dbReference>
<accession>A0AB39HKH8</accession>
<dbReference type="PANTHER" id="PTHR41286">
    <property type="entry name" value="HNH NUCLEASE YAJD-RELATED"/>
    <property type="match status" value="1"/>
</dbReference>
<evidence type="ECO:0000256" key="1">
    <source>
        <dbReference type="ARBA" id="ARBA00022722"/>
    </source>
</evidence>
<keyword evidence="2" id="KW-0378">Hydrolase</keyword>
<dbReference type="GO" id="GO:0005829">
    <property type="term" value="C:cytosol"/>
    <property type="evidence" value="ECO:0007669"/>
    <property type="project" value="TreeGrafter"/>
</dbReference>
<dbReference type="GO" id="GO:0003676">
    <property type="term" value="F:nucleic acid binding"/>
    <property type="evidence" value="ECO:0007669"/>
    <property type="project" value="InterPro"/>
</dbReference>
<dbReference type="CDD" id="cd00085">
    <property type="entry name" value="HNHc"/>
    <property type="match status" value="1"/>
</dbReference>
<dbReference type="PANTHER" id="PTHR41286:SF1">
    <property type="entry name" value="HNH NUCLEASE YAJD-RELATED"/>
    <property type="match status" value="1"/>
</dbReference>
<reference evidence="6" key="1">
    <citation type="submission" date="2024-07" db="EMBL/GenBank/DDBJ databases">
        <title>Halotolerant mesophilic bacterium Ornithinibacillus sp. 4-3, sp. nov., isolated from soil.</title>
        <authorList>
            <person name="Sidarenka A.V."/>
            <person name="Guliayeva D.E."/>
            <person name="Leanovich S.I."/>
            <person name="Hileuskaya K.S."/>
            <person name="Akhremchuk A.E."/>
            <person name="Sikolenko M.A."/>
            <person name="Valentovich L.N."/>
        </authorList>
    </citation>
    <scope>NUCLEOTIDE SEQUENCE</scope>
    <source>
        <strain evidence="6">4-3</strain>
    </source>
</reference>
<dbReference type="GO" id="GO:0004519">
    <property type="term" value="F:endonuclease activity"/>
    <property type="evidence" value="ECO:0007669"/>
    <property type="project" value="UniProtKB-KW"/>
</dbReference>
<dbReference type="AlphaFoldDB" id="A0AB39HKH8"/>